<dbReference type="RefSeq" id="WP_283421753.1">
    <property type="nucleotide sequence ID" value="NZ_FXTZ01000004.1"/>
</dbReference>
<keyword evidence="2" id="KW-1185">Reference proteome</keyword>
<sequence>MVATNYNTKIVEIMLDNLKFLIDTQDMIRRLLHFAEREMVYRKPQNNNYVSFSKYGALMRFDFRKSMDNGVLAGFRHVEVSISPHYHFNNYLHNGNDFTPLNCLKALEGIFKLLQIRKSEFELLKVVNIEYGLNLTPDVDIKNLISGISFHKRTPFVIPDRFKLYFKITDATKYKQIKAYAKGLQFVGNPEYNINPNTFRFEVKSKQSKCISRTGIKTIDDLFKEKVYEGLYQSILDEWENVLVLNNCIQNTKYLEAATEAEFWKKIMDDKHRITFMREKEKYYKELTAKNNIHHQIKLLIIDKVTSFQNVTNSTQKTLMNKGKVKIRGEPPITDKLGIRYKSHSF</sequence>
<name>A0ABY1NRL4_9FLAO</name>
<comment type="caution">
    <text evidence="1">The sequence shown here is derived from an EMBL/GenBank/DDBJ whole genome shotgun (WGS) entry which is preliminary data.</text>
</comment>
<accession>A0ABY1NRL4</accession>
<gene>
    <name evidence="1" type="ORF">SAMN06264346_10430</name>
</gene>
<dbReference type="Proteomes" id="UP001157960">
    <property type="component" value="Unassembled WGS sequence"/>
</dbReference>
<evidence type="ECO:0000313" key="2">
    <source>
        <dbReference type="Proteomes" id="UP001157960"/>
    </source>
</evidence>
<evidence type="ECO:0008006" key="3">
    <source>
        <dbReference type="Google" id="ProtNLM"/>
    </source>
</evidence>
<dbReference type="EMBL" id="FXTZ01000004">
    <property type="protein sequence ID" value="SMP16406.1"/>
    <property type="molecule type" value="Genomic_DNA"/>
</dbReference>
<reference evidence="1 2" key="1">
    <citation type="submission" date="2017-05" db="EMBL/GenBank/DDBJ databases">
        <authorList>
            <person name="Varghese N."/>
            <person name="Submissions S."/>
        </authorList>
    </citation>
    <scope>NUCLEOTIDE SEQUENCE [LARGE SCALE GENOMIC DNA]</scope>
    <source>
        <strain evidence="1 2">DSM 28214</strain>
    </source>
</reference>
<proteinExistence type="predicted"/>
<organism evidence="1 2">
    <name type="scientific">Chryseobacterium profundimaris</name>
    <dbReference type="NCBI Taxonomy" id="1387275"/>
    <lineage>
        <taxon>Bacteria</taxon>
        <taxon>Pseudomonadati</taxon>
        <taxon>Bacteroidota</taxon>
        <taxon>Flavobacteriia</taxon>
        <taxon>Flavobacteriales</taxon>
        <taxon>Weeksellaceae</taxon>
        <taxon>Chryseobacterium group</taxon>
        <taxon>Chryseobacterium</taxon>
    </lineage>
</organism>
<evidence type="ECO:0000313" key="1">
    <source>
        <dbReference type="EMBL" id="SMP16406.1"/>
    </source>
</evidence>
<protein>
    <recommendedName>
        <fullName evidence="3">Replication initiation protein</fullName>
    </recommendedName>
</protein>